<evidence type="ECO:0000259" key="10">
    <source>
        <dbReference type="PROSITE" id="PS50157"/>
    </source>
</evidence>
<name>A0AAW0V4X5_SCYPA</name>
<dbReference type="PROSITE" id="PS00028">
    <property type="entry name" value="ZINC_FINGER_C2H2_1"/>
    <property type="match status" value="11"/>
</dbReference>
<comment type="similarity">
    <text evidence="7">Belongs to the snail C2H2-type zinc-finger protein family.</text>
</comment>
<dbReference type="FunFam" id="3.30.160.60:FF:000912">
    <property type="entry name" value="Zinc finger protein 660"/>
    <property type="match status" value="1"/>
</dbReference>
<feature type="region of interest" description="Disordered" evidence="9">
    <location>
        <begin position="576"/>
        <end position="603"/>
    </location>
</feature>
<comment type="subcellular location">
    <subcellularLocation>
        <location evidence="1">Nucleus</location>
    </subcellularLocation>
</comment>
<dbReference type="Proteomes" id="UP001487740">
    <property type="component" value="Unassembled WGS sequence"/>
</dbReference>
<dbReference type="GO" id="GO:0005634">
    <property type="term" value="C:nucleus"/>
    <property type="evidence" value="ECO:0007669"/>
    <property type="project" value="UniProtKB-SubCell"/>
</dbReference>
<feature type="domain" description="C2H2-type" evidence="10">
    <location>
        <begin position="323"/>
        <end position="351"/>
    </location>
</feature>
<feature type="domain" description="C2H2-type" evidence="10">
    <location>
        <begin position="223"/>
        <end position="250"/>
    </location>
</feature>
<dbReference type="Gene3D" id="3.30.160.60">
    <property type="entry name" value="Classic Zinc Finger"/>
    <property type="match status" value="8"/>
</dbReference>
<dbReference type="Pfam" id="PF00096">
    <property type="entry name" value="zf-C2H2"/>
    <property type="match status" value="2"/>
</dbReference>
<dbReference type="Pfam" id="PF13465">
    <property type="entry name" value="zf-H2C2_2"/>
    <property type="match status" value="1"/>
</dbReference>
<keyword evidence="12" id="KW-1185">Reference proteome</keyword>
<feature type="domain" description="C2H2-type" evidence="10">
    <location>
        <begin position="376"/>
        <end position="403"/>
    </location>
</feature>
<feature type="domain" description="C2H2-type" evidence="10">
    <location>
        <begin position="403"/>
        <end position="430"/>
    </location>
</feature>
<keyword evidence="5" id="KW-0862">Zinc</keyword>
<feature type="domain" description="C2H2-type" evidence="10">
    <location>
        <begin position="291"/>
        <end position="319"/>
    </location>
</feature>
<dbReference type="PANTHER" id="PTHR24388:SF54">
    <property type="entry name" value="PROTEIN ESCARGOT"/>
    <property type="match status" value="1"/>
</dbReference>
<dbReference type="PROSITE" id="PS50157">
    <property type="entry name" value="ZINC_FINGER_C2H2_2"/>
    <property type="match status" value="10"/>
</dbReference>
<dbReference type="FunFam" id="3.30.160.60:FF:000446">
    <property type="entry name" value="Zinc finger protein"/>
    <property type="match status" value="1"/>
</dbReference>
<evidence type="ECO:0000313" key="11">
    <source>
        <dbReference type="EMBL" id="KAK8407015.1"/>
    </source>
</evidence>
<gene>
    <name evidence="11" type="ORF">O3P69_007517</name>
</gene>
<evidence type="ECO:0000313" key="12">
    <source>
        <dbReference type="Proteomes" id="UP001487740"/>
    </source>
</evidence>
<reference evidence="11 12" key="1">
    <citation type="submission" date="2023-03" db="EMBL/GenBank/DDBJ databases">
        <title>High-quality genome of Scylla paramamosain provides insights in environmental adaptation.</title>
        <authorList>
            <person name="Zhang L."/>
        </authorList>
    </citation>
    <scope>NUCLEOTIDE SEQUENCE [LARGE SCALE GENOMIC DNA]</scope>
    <source>
        <strain evidence="11">LZ_2023a</strain>
        <tissue evidence="11">Muscle</tissue>
    </source>
</reference>
<sequence>MSEAEEERKEVLLPFPEVYIKEEVKTEAQDSEEDYEERMCLEEDHAERSVVGNSYGEDYAALQDDEFGQLQDIEGLRGEDGEIHCEQTQDDLRCGVCQREYSSPTSLKAHLSKKHRLAIGPCFTCHLCGAIAQTRATLRRHLLRTHGQSSLKEHQMLKKCQHCGEGHVTLMALNAHIAEAHAELLAQYQQCPHCPGLFRGRPSLLRHISRRHPDADPPCLDRDQCQECQRNFPTRTALRLHLKNHHPEALIHRCQSCSATFKYSSMLRRHVKNVHEKQRQQKEQQLKEERYKCCKCPREYRSKTFLEKHLALVHLAPKQPRVYSCAMCSATFNSRSRRARHTRMVHWDKSRPRCSECNQCFDTTEELNAHRQKHKMKCAVCDKTFLRRDSLREHLLIHSGPKLPCPFCPKKFTQNSNLKRHIRVHTGEKPYKCSFCSKRFGDKSACNSHMRVHTGAERCSCPECGASFSKRQKLNYHMRKHTGEGLLHCPLCTRSATNSYSHKKHLETHQTVLGRLLQGSRVLGQTEDCQSLALRTLHNLAWVSARGRAHDQISSLHPSRITSPVVEDKVERCEGETQQVFSSDNEKDKKNDSEDSGDVRTPIEHVEVTVKMESPEELVEPVHSSSKIQFQKLHNRVQLAQDFKRWHIIT</sequence>
<evidence type="ECO:0000256" key="7">
    <source>
        <dbReference type="ARBA" id="ARBA00037948"/>
    </source>
</evidence>
<keyword evidence="4 8" id="KW-0863">Zinc-finger</keyword>
<accession>A0AAW0V4X5</accession>
<feature type="domain" description="C2H2-type" evidence="10">
    <location>
        <begin position="459"/>
        <end position="486"/>
    </location>
</feature>
<dbReference type="GO" id="GO:0045596">
    <property type="term" value="P:negative regulation of cell differentiation"/>
    <property type="evidence" value="ECO:0007669"/>
    <property type="project" value="UniProtKB-ARBA"/>
</dbReference>
<feature type="domain" description="C2H2-type" evidence="10">
    <location>
        <begin position="431"/>
        <end position="458"/>
    </location>
</feature>
<organism evidence="11 12">
    <name type="scientific">Scylla paramamosain</name>
    <name type="common">Mud crab</name>
    <dbReference type="NCBI Taxonomy" id="85552"/>
    <lineage>
        <taxon>Eukaryota</taxon>
        <taxon>Metazoa</taxon>
        <taxon>Ecdysozoa</taxon>
        <taxon>Arthropoda</taxon>
        <taxon>Crustacea</taxon>
        <taxon>Multicrustacea</taxon>
        <taxon>Malacostraca</taxon>
        <taxon>Eumalacostraca</taxon>
        <taxon>Eucarida</taxon>
        <taxon>Decapoda</taxon>
        <taxon>Pleocyemata</taxon>
        <taxon>Brachyura</taxon>
        <taxon>Eubrachyura</taxon>
        <taxon>Portunoidea</taxon>
        <taxon>Portunidae</taxon>
        <taxon>Portuninae</taxon>
        <taxon>Scylla</taxon>
    </lineage>
</organism>
<feature type="domain" description="C2H2-type" evidence="10">
    <location>
        <begin position="189"/>
        <end position="217"/>
    </location>
</feature>
<dbReference type="AlphaFoldDB" id="A0AAW0V4X5"/>
<keyword evidence="6" id="KW-0539">Nucleus</keyword>
<evidence type="ECO:0000256" key="1">
    <source>
        <dbReference type="ARBA" id="ARBA00004123"/>
    </source>
</evidence>
<dbReference type="InterPro" id="IPR013087">
    <property type="entry name" value="Znf_C2H2_type"/>
</dbReference>
<dbReference type="FunFam" id="3.30.160.60:FF:001498">
    <property type="entry name" value="Zinc finger protein 404"/>
    <property type="match status" value="1"/>
</dbReference>
<keyword evidence="3" id="KW-0677">Repeat</keyword>
<dbReference type="Pfam" id="PF12874">
    <property type="entry name" value="zf-met"/>
    <property type="match status" value="1"/>
</dbReference>
<dbReference type="InterPro" id="IPR036236">
    <property type="entry name" value="Znf_C2H2_sf"/>
</dbReference>
<feature type="domain" description="C2H2-type" evidence="10">
    <location>
        <begin position="352"/>
        <end position="374"/>
    </location>
</feature>
<evidence type="ECO:0000256" key="8">
    <source>
        <dbReference type="PROSITE-ProRule" id="PRU00042"/>
    </source>
</evidence>
<dbReference type="GO" id="GO:0000981">
    <property type="term" value="F:DNA-binding transcription factor activity, RNA polymerase II-specific"/>
    <property type="evidence" value="ECO:0007669"/>
    <property type="project" value="TreeGrafter"/>
</dbReference>
<dbReference type="InterPro" id="IPR050527">
    <property type="entry name" value="Snail/Krueppel_Znf"/>
</dbReference>
<protein>
    <recommendedName>
        <fullName evidence="10">C2H2-type domain-containing protein</fullName>
    </recommendedName>
</protein>
<evidence type="ECO:0000256" key="6">
    <source>
        <dbReference type="ARBA" id="ARBA00023242"/>
    </source>
</evidence>
<dbReference type="GO" id="GO:0008270">
    <property type="term" value="F:zinc ion binding"/>
    <property type="evidence" value="ECO:0007669"/>
    <property type="project" value="UniProtKB-KW"/>
</dbReference>
<keyword evidence="2" id="KW-0479">Metal-binding</keyword>
<dbReference type="Pfam" id="PF13912">
    <property type="entry name" value="zf-C2H2_6"/>
    <property type="match status" value="1"/>
</dbReference>
<comment type="caution">
    <text evidence="11">The sequence shown here is derived from an EMBL/GenBank/DDBJ whole genome shotgun (WGS) entry which is preliminary data.</text>
</comment>
<dbReference type="EMBL" id="JARAKH010000002">
    <property type="protein sequence ID" value="KAK8407015.1"/>
    <property type="molecule type" value="Genomic_DNA"/>
</dbReference>
<dbReference type="PANTHER" id="PTHR24388">
    <property type="entry name" value="ZINC FINGER PROTEIN"/>
    <property type="match status" value="1"/>
</dbReference>
<dbReference type="SMART" id="SM00355">
    <property type="entry name" value="ZnF_C2H2"/>
    <property type="match status" value="14"/>
</dbReference>
<dbReference type="SUPFAM" id="SSF57667">
    <property type="entry name" value="beta-beta-alpha zinc fingers"/>
    <property type="match status" value="5"/>
</dbReference>
<evidence type="ECO:0000256" key="2">
    <source>
        <dbReference type="ARBA" id="ARBA00022723"/>
    </source>
</evidence>
<feature type="domain" description="C2H2-type" evidence="10">
    <location>
        <begin position="252"/>
        <end position="280"/>
    </location>
</feature>
<feature type="compositionally biased region" description="Basic and acidic residues" evidence="9">
    <location>
        <begin position="584"/>
        <end position="603"/>
    </location>
</feature>
<evidence type="ECO:0000256" key="5">
    <source>
        <dbReference type="ARBA" id="ARBA00022833"/>
    </source>
</evidence>
<evidence type="ECO:0000256" key="3">
    <source>
        <dbReference type="ARBA" id="ARBA00022737"/>
    </source>
</evidence>
<evidence type="ECO:0000256" key="4">
    <source>
        <dbReference type="ARBA" id="ARBA00022771"/>
    </source>
</evidence>
<proteinExistence type="inferred from homology"/>
<evidence type="ECO:0000256" key="9">
    <source>
        <dbReference type="SAM" id="MobiDB-lite"/>
    </source>
</evidence>
<dbReference type="GO" id="GO:0000978">
    <property type="term" value="F:RNA polymerase II cis-regulatory region sequence-specific DNA binding"/>
    <property type="evidence" value="ECO:0007669"/>
    <property type="project" value="TreeGrafter"/>
</dbReference>